<evidence type="ECO:0000313" key="2">
    <source>
        <dbReference type="EMBL" id="MFC4556817.1"/>
    </source>
</evidence>
<accession>A0ABV9DDE4</accession>
<organism evidence="2 3">
    <name type="scientific">Virgibacillus kekensis</name>
    <dbReference type="NCBI Taxonomy" id="202261"/>
    <lineage>
        <taxon>Bacteria</taxon>
        <taxon>Bacillati</taxon>
        <taxon>Bacillota</taxon>
        <taxon>Bacilli</taxon>
        <taxon>Bacillales</taxon>
        <taxon>Bacillaceae</taxon>
        <taxon>Virgibacillus</taxon>
    </lineage>
</organism>
<dbReference type="CDD" id="cd07731">
    <property type="entry name" value="ComA-like_MBL-fold"/>
    <property type="match status" value="1"/>
</dbReference>
<dbReference type="PANTHER" id="PTHR30619">
    <property type="entry name" value="DNA INTERNALIZATION/COMPETENCE PROTEIN COMEC/REC2"/>
    <property type="match status" value="1"/>
</dbReference>
<protein>
    <submittedName>
        <fullName evidence="2">ComEC/Rec2 family competence protein</fullName>
    </submittedName>
</protein>
<keyword evidence="3" id="KW-1185">Reference proteome</keyword>
<dbReference type="InterPro" id="IPR036866">
    <property type="entry name" value="RibonucZ/Hydroxyglut_hydro"/>
</dbReference>
<dbReference type="RefSeq" id="WP_390292749.1">
    <property type="nucleotide sequence ID" value="NZ_JBHSFU010000002.1"/>
</dbReference>
<feature type="domain" description="Metallo-beta-lactamase" evidence="1">
    <location>
        <begin position="42"/>
        <end position="235"/>
    </location>
</feature>
<dbReference type="SUPFAM" id="SSF56281">
    <property type="entry name" value="Metallo-hydrolase/oxidoreductase"/>
    <property type="match status" value="1"/>
</dbReference>
<dbReference type="PANTHER" id="PTHR30619:SF1">
    <property type="entry name" value="RECOMBINATION PROTEIN 2"/>
    <property type="match status" value="1"/>
</dbReference>
<dbReference type="Proteomes" id="UP001595989">
    <property type="component" value="Unassembled WGS sequence"/>
</dbReference>
<comment type="caution">
    <text evidence="2">The sequence shown here is derived from an EMBL/GenBank/DDBJ whole genome shotgun (WGS) entry which is preliminary data.</text>
</comment>
<dbReference type="EMBL" id="JBHSFU010000002">
    <property type="protein sequence ID" value="MFC4556817.1"/>
    <property type="molecule type" value="Genomic_DNA"/>
</dbReference>
<evidence type="ECO:0000259" key="1">
    <source>
        <dbReference type="SMART" id="SM00849"/>
    </source>
</evidence>
<dbReference type="Gene3D" id="3.60.15.10">
    <property type="entry name" value="Ribonuclease Z/Hydroxyacylglutathione hydrolase-like"/>
    <property type="match status" value="1"/>
</dbReference>
<reference evidence="3" key="1">
    <citation type="journal article" date="2019" name="Int. J. Syst. Evol. Microbiol.">
        <title>The Global Catalogue of Microorganisms (GCM) 10K type strain sequencing project: providing services to taxonomists for standard genome sequencing and annotation.</title>
        <authorList>
            <consortium name="The Broad Institute Genomics Platform"/>
            <consortium name="The Broad Institute Genome Sequencing Center for Infectious Disease"/>
            <person name="Wu L."/>
            <person name="Ma J."/>
        </authorList>
    </citation>
    <scope>NUCLEOTIDE SEQUENCE [LARGE SCALE GENOMIC DNA]</scope>
    <source>
        <strain evidence="3">CGMCC 4.7426</strain>
    </source>
</reference>
<gene>
    <name evidence="2" type="ORF">ACFO3D_01175</name>
</gene>
<dbReference type="SMART" id="SM00849">
    <property type="entry name" value="Lactamase_B"/>
    <property type="match status" value="1"/>
</dbReference>
<evidence type="ECO:0000313" key="3">
    <source>
        <dbReference type="Proteomes" id="UP001595989"/>
    </source>
</evidence>
<dbReference type="Pfam" id="PF00753">
    <property type="entry name" value="Lactamase_B"/>
    <property type="match status" value="1"/>
</dbReference>
<sequence length="290" mass="31935">MEKFLRINTAAVLVIVMVIVLPKIHSAADRPEVEVHFIDVGQGDSILIETPTDKSILIDGGPPKAGKTVVSFLKKHGVEKIDLLIATHPDIDHIGGLVEVLKAVEVEKILDSGKLHTTKTYASYVSQILKQQIPVEIAHQNDLIKIDRLLKIRILNASKGSISNNNSSIALRVSFKELDFLLMADIGAKREKILMNKYNLESEIFKVAHHGSDTSTTYDLLRRVSPEIAILTYGRKNDFGHPVERVVKNLNKAGASIYSTAAFGNISIISDGQDYIILNEKNPTDSLKVG</sequence>
<dbReference type="InterPro" id="IPR001279">
    <property type="entry name" value="Metallo-B-lactamas"/>
</dbReference>
<dbReference type="InterPro" id="IPR052159">
    <property type="entry name" value="Competence_DNA_uptake"/>
</dbReference>
<dbReference type="InterPro" id="IPR035681">
    <property type="entry name" value="ComA-like_MBL"/>
</dbReference>
<name>A0ABV9DDE4_9BACI</name>
<proteinExistence type="predicted"/>